<dbReference type="Gene3D" id="3.30.559.30">
    <property type="entry name" value="Nonribosomal peptide synthetase, condensation domain"/>
    <property type="match status" value="3"/>
</dbReference>
<dbReference type="Gene3D" id="3.40.50.12780">
    <property type="entry name" value="N-terminal domain of ligase-like"/>
    <property type="match status" value="1"/>
</dbReference>
<feature type="domain" description="Carrier" evidence="7">
    <location>
        <begin position="2296"/>
        <end position="2371"/>
    </location>
</feature>
<dbReference type="InterPro" id="IPR000873">
    <property type="entry name" value="AMP-dep_synth/lig_dom"/>
</dbReference>
<dbReference type="GO" id="GO:0008610">
    <property type="term" value="P:lipid biosynthetic process"/>
    <property type="evidence" value="ECO:0007669"/>
    <property type="project" value="UniProtKB-ARBA"/>
</dbReference>
<protein>
    <recommendedName>
        <fullName evidence="2">Putative long chain fatty acid-CoA ligase VraA</fullName>
    </recommendedName>
    <alternativeName>
        <fullName evidence="6">Acyl-CoA synthetase</fullName>
    </alternativeName>
</protein>
<dbReference type="Gene3D" id="2.30.38.10">
    <property type="entry name" value="Luciferase, Domain 3"/>
    <property type="match status" value="1"/>
</dbReference>
<dbReference type="Gene3D" id="3.40.50.980">
    <property type="match status" value="2"/>
</dbReference>
<evidence type="ECO:0000256" key="1">
    <source>
        <dbReference type="ARBA" id="ARBA00001957"/>
    </source>
</evidence>
<dbReference type="GO" id="GO:0043041">
    <property type="term" value="P:amino acid activation for nonribosomal peptide biosynthetic process"/>
    <property type="evidence" value="ECO:0007669"/>
    <property type="project" value="TreeGrafter"/>
</dbReference>
<comment type="caution">
    <text evidence="8">The sequence shown here is derived from an EMBL/GenBank/DDBJ whole genome shotgun (WGS) entry which is preliminary data.</text>
</comment>
<dbReference type="GO" id="GO:0044550">
    <property type="term" value="P:secondary metabolite biosynthetic process"/>
    <property type="evidence" value="ECO:0007669"/>
    <property type="project" value="TreeGrafter"/>
</dbReference>
<evidence type="ECO:0000256" key="4">
    <source>
        <dbReference type="ARBA" id="ARBA00022553"/>
    </source>
</evidence>
<keyword evidence="4" id="KW-0597">Phosphoprotein</keyword>
<dbReference type="SUPFAM" id="SSF56801">
    <property type="entry name" value="Acetyl-CoA synthetase-like"/>
    <property type="match status" value="2"/>
</dbReference>
<accession>A0A4Q9WCY1</accession>
<dbReference type="PANTHER" id="PTHR45527">
    <property type="entry name" value="NONRIBOSOMAL PEPTIDE SYNTHETASE"/>
    <property type="match status" value="1"/>
</dbReference>
<dbReference type="InterPro" id="IPR009081">
    <property type="entry name" value="PP-bd_ACP"/>
</dbReference>
<dbReference type="InterPro" id="IPR020845">
    <property type="entry name" value="AMP-binding_CS"/>
</dbReference>
<dbReference type="InterPro" id="IPR036736">
    <property type="entry name" value="ACP-like_sf"/>
</dbReference>
<dbReference type="InterPro" id="IPR045851">
    <property type="entry name" value="AMP-bd_C_sf"/>
</dbReference>
<dbReference type="PANTHER" id="PTHR45527:SF1">
    <property type="entry name" value="FATTY ACID SYNTHASE"/>
    <property type="match status" value="1"/>
</dbReference>
<evidence type="ECO:0000256" key="2">
    <source>
        <dbReference type="ARBA" id="ARBA00017625"/>
    </source>
</evidence>
<dbReference type="GeneID" id="58091507"/>
<dbReference type="Pfam" id="PF00668">
    <property type="entry name" value="Condensation"/>
    <property type="match status" value="3"/>
</dbReference>
<evidence type="ECO:0000259" key="7">
    <source>
        <dbReference type="PROSITE" id="PS50075"/>
    </source>
</evidence>
<dbReference type="SUPFAM" id="SSF47336">
    <property type="entry name" value="ACP-like"/>
    <property type="match status" value="2"/>
</dbReference>
<keyword evidence="5" id="KW-0045">Antibiotic biosynthesis</keyword>
<name>A0A4Q9WCY1_STALU</name>
<dbReference type="GO" id="GO:0031177">
    <property type="term" value="F:phosphopantetheine binding"/>
    <property type="evidence" value="ECO:0007669"/>
    <property type="project" value="TreeGrafter"/>
</dbReference>
<dbReference type="SUPFAM" id="SSF52777">
    <property type="entry name" value="CoA-dependent acyltransferases"/>
    <property type="match status" value="6"/>
</dbReference>
<dbReference type="Pfam" id="PF00501">
    <property type="entry name" value="AMP-binding"/>
    <property type="match status" value="2"/>
</dbReference>
<feature type="domain" description="Carrier" evidence="7">
    <location>
        <begin position="923"/>
        <end position="997"/>
    </location>
</feature>
<dbReference type="Gene3D" id="1.10.1200.10">
    <property type="entry name" value="ACP-like"/>
    <property type="match status" value="2"/>
</dbReference>
<dbReference type="Gene3D" id="3.30.559.10">
    <property type="entry name" value="Chloramphenicol acetyltransferase-like domain"/>
    <property type="match status" value="3"/>
</dbReference>
<evidence type="ECO:0000256" key="5">
    <source>
        <dbReference type="ARBA" id="ARBA00023194"/>
    </source>
</evidence>
<dbReference type="GO" id="GO:0017000">
    <property type="term" value="P:antibiotic biosynthetic process"/>
    <property type="evidence" value="ECO:0007669"/>
    <property type="project" value="UniProtKB-KW"/>
</dbReference>
<dbReference type="InterPro" id="IPR042099">
    <property type="entry name" value="ANL_N_sf"/>
</dbReference>
<dbReference type="PROSITE" id="PS50075">
    <property type="entry name" value="CARRIER"/>
    <property type="match status" value="2"/>
</dbReference>
<gene>
    <name evidence="8" type="ORF">EQ812_00185</name>
</gene>
<dbReference type="InterPro" id="IPR023213">
    <property type="entry name" value="CAT-like_dom_sf"/>
</dbReference>
<proteinExistence type="predicted"/>
<evidence type="ECO:0000313" key="9">
    <source>
        <dbReference type="Proteomes" id="UP000293637"/>
    </source>
</evidence>
<comment type="cofactor">
    <cofactor evidence="1">
        <name>pantetheine 4'-phosphate</name>
        <dbReference type="ChEBI" id="CHEBI:47942"/>
    </cofactor>
</comment>
<dbReference type="InterPro" id="IPR001242">
    <property type="entry name" value="Condensation_dom"/>
</dbReference>
<dbReference type="PROSITE" id="PS00012">
    <property type="entry name" value="PHOSPHOPANTETHEINE"/>
    <property type="match status" value="2"/>
</dbReference>
<dbReference type="EMBL" id="SCHB01000001">
    <property type="protein sequence ID" value="TBW73251.1"/>
    <property type="molecule type" value="Genomic_DNA"/>
</dbReference>
<reference evidence="8 9" key="1">
    <citation type="journal article" date="2019" name="Sci. Transl. Med.">
        <title>Quorum sensing between bacterial species on the skin protects against epidermal injury in atopic dermatitis.</title>
        <authorList>
            <person name="Williams M.R."/>
        </authorList>
    </citation>
    <scope>NUCLEOTIDE SEQUENCE [LARGE SCALE GENOMIC DNA]</scope>
    <source>
        <strain evidence="8 9">E7</strain>
    </source>
</reference>
<evidence type="ECO:0000256" key="3">
    <source>
        <dbReference type="ARBA" id="ARBA00022450"/>
    </source>
</evidence>
<dbReference type="Pfam" id="PF00550">
    <property type="entry name" value="PP-binding"/>
    <property type="match status" value="2"/>
</dbReference>
<dbReference type="PROSITE" id="PS00455">
    <property type="entry name" value="AMP_BINDING"/>
    <property type="match status" value="2"/>
</dbReference>
<dbReference type="Proteomes" id="UP000293637">
    <property type="component" value="Unassembled WGS sequence"/>
</dbReference>
<sequence>MELIKSSYMTQASMEEEQLYLIWNKSSVTRSLYTETWCFKLLIECDKNKLVKALCQIFKENDILKSNFIFKNNRVYKYVNHTNPVVITEKVKETNLYQFINKYKTEEFDLNNDVLCQFYILIDNEMNSTYLIINHHHIVSDAQTKNLILRRLKEILDPSRVTEKIHHELSTNYQEHLKPLKKLKQDKYIQKALDIPRRIKPHRISQTKFTGYTKNLKLNNEKFQELVTYCNINKISKYTFFLTTFYYTLLHITGEDYFRLGIPFSTRNNSEDFKKMGYFVNILPLYIQDSIYDKGYTWLDRFKLVQKEIFKTFEYKNARYRDLTTFFDSPLNRMQDVVFSYQETDKNVSDIFYEINTNQTGAKFELTGNVKVLGNEAFLEIEFSDEIFNEEESKFLIDTYKSIIDKALKGNDFENRGSNDSLIQGKKVSLEKNNNLYKEFRNIAFNEKYKHKIAIMSKQYQITYFELNTLVDKLVNAMLNYKISQDDRIAIFLDRGIKNIALMIALAKMNIPFLHLNNNYPEERIKYILDDFNAKYVITDNANHLKISEKQKVLDRNLFIYDNLNYNKNSCFREDENCLEVFYTSGTTGFPKGVKITHKNVFNFTRNFEAYGLNDKDVFTHCSSLSFDASTFEIWMSLLNGCSLLVVPDPIIDIENWNFEELQLKPTISFLTTSLFYSMIDNESIQLFKDHRKIFIGGEKALAKHIKKAIKNLENVSIVNGYGPTENTTFTTTMEFNNSFFSNVPIGKPGVNVKIGVVNKRNMLLPHNCEGEIVIGGENLSSGYLNENITKEKFVTIDEVTDKLYKSGDIGYISSDSTLNYISRIDSQIKLRGYRIELSEIEENLLKHDLVSNCVTEVINNLLVLVYEGQLKTNKAKEFLTNVLPNYMVPNQIIHTDKIPLTLNGKLDKSIIEKFYIENSDDIPATKEEKMIMEVIKDATHSQSVSTETNLYEIGIDSIKSMQICSKLRNKGYNITMSEFMDCQNIKSLGEFFKKENNKEVRQNNQIWNSNELSPIQKWFFETQKEDISHWNQSALIELKNIKEEKDIINCLKQLIELHPILKSRFILDNGVYRQVIDKRKYEINSEKVQSLSEFNNLLNIGQSSLNIHKGIYNFKIIYYQNQVYIHFIIHHLVIDGVSWRIILNDFSELLEGNNKYNYESSNFDSWVKYIKNYEDGLSENYFSEWKNQINNNKKCKYKDLKDYDIALSKEETEVIIRFANQKNHGNMEAVLIAVIAHTLSKNNIIPQKSILLLEGHGRPKEKNEFINTMGWFTNIYPMKIELNDDIKISAQKIFFNQIKIPNKGIGYQRYFDLNFCHDWSFNFLGDMTFNDYPEFKIVDIFSENDFSPNSQALSNLHVDVILNNQELSIKFKYNKKLYNSSDFKKVEMEFQDSLYLLKDAQNGQIYPINRTQEAMIMDYYQNPKSGNYIIQWESETKNLEVEKILSAIRELLRKVEPLRVSFSEIDGEWYQKVNELDDFGLNQLIKIFDFSNNSNSNNLINNLLISQRHIPFDIQRGPLIRFLIVKLENGYKIIMENHHLIIDGWSMSTIFNYFNKLYDNDKKLIDINILQDRLISNTKPKNLDEFKDIFEKYEPINLPKISNEGLEEETIYIEKSDKHYSFLESNSLTPNNYFLLLWSLTLKYLFGKNDILFGVTTSGRSKFHSNEIDGVGMFVTTLPFRIDFRDCQTIKEDLIPIIKDKMNSILENDFITWKDIIMESNIDNEIQIGYVFENYPKVQTNGIFSFDTSKGHEQVNFLLALSVIDMKHNYKIDIKLDEKFVNKDMLHSCKILLKQINLFLENQINEVSEISNKLLSNTSLYPQVRVITEINETVSSVLIQQFLKYNNKLLIKSKEKEYTYNDVYNIVRNIINRTELSDSDVVAVMTKDRTKMTLYAIACFISGATYIPITEEINKNRIEMMINNAGVNCLFNGDGSFSRLEGTSTTSLDDIAYIIYTSGSSGVPKGVKVSKYNLTNLLKALAREHIANESDIWYQNIVMNFDPSIFDLLMPIISGCSMYIPEKRLYATEIEYLLEKEKITIFSMTPSLAKNLELKNNSSLRVMIIGGEKLTKNDIENLPKKIEIINMYGPTESTIISNMFRINSENINDYLHYPIGKPISSLNGFTISPDKQILPFGVVGEYVLKGSTVTQGYTDKHLNSNFLIENNRKNHFNTKDLVYIQSNYLTHYINRLDNQIKLRGYRIELGDIESALNKIMPSNSYKLIFSNNKDLILAYTANYNEEEIHVFLKRNLPSYAVPNFIKYIEDFPITINGKIDFKEIESIVKRELNFNIDINQYNDDILEFLTLCSDTLEIGKIDLNDNFFSVGGDSIKGMKMIRALNREYGVEMKIKELFKASNFSEIYLLLRRDKSGK</sequence>
<dbReference type="InterPro" id="IPR006162">
    <property type="entry name" value="Ppantetheine_attach_site"/>
</dbReference>
<dbReference type="GO" id="GO:0005737">
    <property type="term" value="C:cytoplasm"/>
    <property type="evidence" value="ECO:0007669"/>
    <property type="project" value="TreeGrafter"/>
</dbReference>
<evidence type="ECO:0000313" key="8">
    <source>
        <dbReference type="EMBL" id="TBW73251.1"/>
    </source>
</evidence>
<dbReference type="GO" id="GO:0003824">
    <property type="term" value="F:catalytic activity"/>
    <property type="evidence" value="ECO:0007669"/>
    <property type="project" value="InterPro"/>
</dbReference>
<organism evidence="8 9">
    <name type="scientific">Staphylococcus lugdunensis</name>
    <dbReference type="NCBI Taxonomy" id="28035"/>
    <lineage>
        <taxon>Bacteria</taxon>
        <taxon>Bacillati</taxon>
        <taxon>Bacillota</taxon>
        <taxon>Bacilli</taxon>
        <taxon>Bacillales</taxon>
        <taxon>Staphylococcaceae</taxon>
        <taxon>Staphylococcus</taxon>
    </lineage>
</organism>
<evidence type="ECO:0000256" key="6">
    <source>
        <dbReference type="ARBA" id="ARBA00032875"/>
    </source>
</evidence>
<dbReference type="Gene3D" id="3.30.300.30">
    <property type="match status" value="2"/>
</dbReference>
<dbReference type="RefSeq" id="WP_002492248.1">
    <property type="nucleotide sequence ID" value="NZ_CAXOPE010000003.1"/>
</dbReference>
<keyword evidence="3" id="KW-0596">Phosphopantetheine</keyword>